<dbReference type="Proteomes" id="UP001201812">
    <property type="component" value="Unassembled WGS sequence"/>
</dbReference>
<dbReference type="AlphaFoldDB" id="A0AAD4R3E8"/>
<feature type="compositionally biased region" description="Acidic residues" evidence="1">
    <location>
        <begin position="263"/>
        <end position="287"/>
    </location>
</feature>
<sequence>MNLEISGGRPGYPCVVCKAPAEGAFKDYDEDLALPLRQNDDPLQQFNKIREPLFKIPHTQIIVPMLHYVLGFANELVAQLEVIADNPVLIDQLYTTLKVTKAQGYFNAFTGNHLRIIMANIRQLEQSLPQSLPLDKRAKAHQIANTLELLKDVQDLTESQFLSPDQMQELERRVEVLKQHMKTNMPLETVKQKGHFFFRHALDFTREWGNLAWFSEQGIESLHATYRRQAERYKMTDLRKQIFMLKWNFSNCILEASRPKPDDTEEYDFREEPEFFQDEGEDDEGDT</sequence>
<dbReference type="EMBL" id="JAKKPZ010000041">
    <property type="protein sequence ID" value="KAI1707339.1"/>
    <property type="molecule type" value="Genomic_DNA"/>
</dbReference>
<reference evidence="2" key="1">
    <citation type="submission" date="2022-01" db="EMBL/GenBank/DDBJ databases">
        <title>Genome Sequence Resource for Two Populations of Ditylenchus destructor, the Migratory Endoparasitic Phytonematode.</title>
        <authorList>
            <person name="Zhang H."/>
            <person name="Lin R."/>
            <person name="Xie B."/>
        </authorList>
    </citation>
    <scope>NUCLEOTIDE SEQUENCE</scope>
    <source>
        <strain evidence="2">BazhouSP</strain>
    </source>
</reference>
<evidence type="ECO:0000313" key="2">
    <source>
        <dbReference type="EMBL" id="KAI1707339.1"/>
    </source>
</evidence>
<dbReference type="PANTHER" id="PTHR31424">
    <property type="entry name" value="PROTEIN CBG23806"/>
    <property type="match status" value="1"/>
</dbReference>
<dbReference type="PANTHER" id="PTHR31424:SF4">
    <property type="entry name" value="AUTOPHAGY-RELATED PROTEIN 14-RELATED"/>
    <property type="match status" value="1"/>
</dbReference>
<evidence type="ECO:0000256" key="1">
    <source>
        <dbReference type="SAM" id="MobiDB-lite"/>
    </source>
</evidence>
<name>A0AAD4R3E8_9BILA</name>
<evidence type="ECO:0000313" key="3">
    <source>
        <dbReference type="Proteomes" id="UP001201812"/>
    </source>
</evidence>
<gene>
    <name evidence="2" type="ORF">DdX_12435</name>
</gene>
<accession>A0AAD4R3E8</accession>
<feature type="region of interest" description="Disordered" evidence="1">
    <location>
        <begin position="257"/>
        <end position="287"/>
    </location>
</feature>
<comment type="caution">
    <text evidence="2">The sequence shown here is derived from an EMBL/GenBank/DDBJ whole genome shotgun (WGS) entry which is preliminary data.</text>
</comment>
<protein>
    <submittedName>
        <fullName evidence="2">Uncharacterized protein</fullName>
    </submittedName>
</protein>
<keyword evidence="3" id="KW-1185">Reference proteome</keyword>
<proteinExistence type="predicted"/>
<organism evidence="2 3">
    <name type="scientific">Ditylenchus destructor</name>
    <dbReference type="NCBI Taxonomy" id="166010"/>
    <lineage>
        <taxon>Eukaryota</taxon>
        <taxon>Metazoa</taxon>
        <taxon>Ecdysozoa</taxon>
        <taxon>Nematoda</taxon>
        <taxon>Chromadorea</taxon>
        <taxon>Rhabditida</taxon>
        <taxon>Tylenchina</taxon>
        <taxon>Tylenchomorpha</taxon>
        <taxon>Sphaerularioidea</taxon>
        <taxon>Anguinidae</taxon>
        <taxon>Anguininae</taxon>
        <taxon>Ditylenchus</taxon>
    </lineage>
</organism>